<dbReference type="FunFam" id="3.40.50.150:FF:000003">
    <property type="entry name" value="Blast:Protein arginine N-methyltransferase 1"/>
    <property type="match status" value="1"/>
</dbReference>
<dbReference type="OrthoDB" id="7848332at2759"/>
<evidence type="ECO:0000259" key="8">
    <source>
        <dbReference type="Pfam" id="PF22528"/>
    </source>
</evidence>
<keyword evidence="4 6" id="KW-0949">S-adenosyl-L-methionine</keyword>
<dbReference type="AlphaFoldDB" id="A8N7E4"/>
<comment type="caution">
    <text evidence="9">The sequence shown here is derived from an EMBL/GenBank/DDBJ whole genome shotgun (WGS) entry which is preliminary data.</text>
</comment>
<dbReference type="Proteomes" id="UP000001861">
    <property type="component" value="Unassembled WGS sequence"/>
</dbReference>
<evidence type="ECO:0000313" key="10">
    <source>
        <dbReference type="Proteomes" id="UP000001861"/>
    </source>
</evidence>
<dbReference type="InterPro" id="IPR041698">
    <property type="entry name" value="Methyltransf_25"/>
</dbReference>
<dbReference type="GeneID" id="6007195"/>
<dbReference type="EMBL" id="AACS02000003">
    <property type="protein sequence ID" value="EAU91119.2"/>
    <property type="molecule type" value="Genomic_DNA"/>
</dbReference>
<keyword evidence="10" id="KW-1185">Reference proteome</keyword>
<dbReference type="eggNOG" id="KOG1499">
    <property type="taxonomic scope" value="Eukaryota"/>
</dbReference>
<dbReference type="Pfam" id="PF13649">
    <property type="entry name" value="Methyltransf_25"/>
    <property type="match status" value="1"/>
</dbReference>
<evidence type="ECO:0000313" key="9">
    <source>
        <dbReference type="EMBL" id="EAU91119.2"/>
    </source>
</evidence>
<dbReference type="OMA" id="CTHTKVK"/>
<dbReference type="GO" id="GO:0005634">
    <property type="term" value="C:nucleus"/>
    <property type="evidence" value="ECO:0007669"/>
    <property type="project" value="TreeGrafter"/>
</dbReference>
<dbReference type="InterPro" id="IPR025799">
    <property type="entry name" value="Arg_MeTrfase"/>
</dbReference>
<dbReference type="FunFam" id="2.70.160.11:FF:000001">
    <property type="entry name" value="Blast:Protein arginine N-methyltransferase 1"/>
    <property type="match status" value="1"/>
</dbReference>
<dbReference type="SUPFAM" id="SSF53335">
    <property type="entry name" value="S-adenosyl-L-methionine-dependent methyltransferases"/>
    <property type="match status" value="1"/>
</dbReference>
<dbReference type="PANTHER" id="PTHR11006">
    <property type="entry name" value="PROTEIN ARGININE N-METHYLTRANSFERASE"/>
    <property type="match status" value="1"/>
</dbReference>
<dbReference type="VEuPathDB" id="FungiDB:CC1G_03287"/>
<evidence type="ECO:0000256" key="5">
    <source>
        <dbReference type="ARBA" id="ARBA00049303"/>
    </source>
</evidence>
<dbReference type="CDD" id="cd02440">
    <property type="entry name" value="AdoMet_MTases"/>
    <property type="match status" value="1"/>
</dbReference>
<evidence type="ECO:0000259" key="7">
    <source>
        <dbReference type="Pfam" id="PF13649"/>
    </source>
</evidence>
<dbReference type="FunCoup" id="A8N7E4">
    <property type="interactions" value="660"/>
</dbReference>
<dbReference type="Gene3D" id="3.40.50.150">
    <property type="entry name" value="Vaccinia Virus protein VP39"/>
    <property type="match status" value="1"/>
</dbReference>
<dbReference type="KEGG" id="cci:CC1G_03287"/>
<evidence type="ECO:0000256" key="6">
    <source>
        <dbReference type="PROSITE-ProRule" id="PRU01015"/>
    </source>
</evidence>
<gene>
    <name evidence="9" type="ORF">CC1G_03287</name>
</gene>
<dbReference type="PANTHER" id="PTHR11006:SF53">
    <property type="entry name" value="PROTEIN ARGININE N-METHYLTRANSFERASE 3"/>
    <property type="match status" value="1"/>
</dbReference>
<accession>A8N7E4</accession>
<evidence type="ECO:0000256" key="4">
    <source>
        <dbReference type="ARBA" id="ARBA00022691"/>
    </source>
</evidence>
<dbReference type="InterPro" id="IPR029063">
    <property type="entry name" value="SAM-dependent_MTases_sf"/>
</dbReference>
<dbReference type="STRING" id="240176.A8N7E4"/>
<dbReference type="Gene3D" id="2.70.160.11">
    <property type="entry name" value="Hnrnp arginine n-methyltransferase1"/>
    <property type="match status" value="1"/>
</dbReference>
<evidence type="ECO:0000256" key="2">
    <source>
        <dbReference type="ARBA" id="ARBA00022603"/>
    </source>
</evidence>
<dbReference type="EC" id="2.1.1.319" evidence="1"/>
<feature type="domain" description="Methyltransferase" evidence="7">
    <location>
        <begin position="73"/>
        <end position="170"/>
    </location>
</feature>
<name>A8N7E4_COPC7</name>
<dbReference type="GO" id="GO:0042054">
    <property type="term" value="F:histone methyltransferase activity"/>
    <property type="evidence" value="ECO:0007669"/>
    <property type="project" value="TreeGrafter"/>
</dbReference>
<comment type="catalytic activity">
    <reaction evidence="5">
        <text>L-arginyl-[protein] + S-adenosyl-L-methionine = N(omega)-methyl-L-arginyl-[protein] + S-adenosyl-L-homocysteine + H(+)</text>
        <dbReference type="Rhea" id="RHEA:48100"/>
        <dbReference type="Rhea" id="RHEA-COMP:10532"/>
        <dbReference type="Rhea" id="RHEA-COMP:11990"/>
        <dbReference type="ChEBI" id="CHEBI:15378"/>
        <dbReference type="ChEBI" id="CHEBI:29965"/>
        <dbReference type="ChEBI" id="CHEBI:57856"/>
        <dbReference type="ChEBI" id="CHEBI:59789"/>
        <dbReference type="ChEBI" id="CHEBI:65280"/>
    </reaction>
    <physiologicalReaction direction="left-to-right" evidence="5">
        <dbReference type="Rhea" id="RHEA:48101"/>
    </physiologicalReaction>
</comment>
<dbReference type="HOGENOM" id="CLU_017375_1_2_1"/>
<dbReference type="RefSeq" id="XP_001830750.2">
    <property type="nucleotide sequence ID" value="XM_001830698.2"/>
</dbReference>
<evidence type="ECO:0000256" key="1">
    <source>
        <dbReference type="ARBA" id="ARBA00011925"/>
    </source>
</evidence>
<dbReference type="InterPro" id="IPR055135">
    <property type="entry name" value="PRMT_dom"/>
</dbReference>
<sequence length="350" mass="39883">MTSMEVDQNAPGPSNQNATNEVKNLSSWVFSYSYADSYAHFGIHEEMLKDSVRTGSYRSAIVNNPHLFKGKTVLDVGCGTGILSMFAAKAGAKHVTGIDMSNIIDQAQKIIEANGFKDTITLVKGKLEETELPLKEYDIIISEWMGYFLLYESMLDTVLLARDKYLKKGGLIFPDTAIMYISAIEDQEYKEEKINFWENVYGFDYSCIKDIALREPLVDTVELKAVVTDPYMLKHIDLLTAKKEDLTFEAPFTLKATRDDYIHAFLAWFDISFECTHKKVKFSTGPHAQYTHWKQTVFYTPETITVNRGDTITGKVTCAPNKRNPRDLDIGISYKHESEPEERFVQYKMS</sequence>
<dbReference type="GO" id="GO:0035242">
    <property type="term" value="F:protein-arginine omega-N asymmetric methyltransferase activity"/>
    <property type="evidence" value="ECO:0007669"/>
    <property type="project" value="UniProtKB-EC"/>
</dbReference>
<reference evidence="9 10" key="1">
    <citation type="journal article" date="2010" name="Proc. Natl. Acad. Sci. U.S.A.">
        <title>Insights into evolution of multicellular fungi from the assembled chromosomes of the mushroom Coprinopsis cinerea (Coprinus cinereus).</title>
        <authorList>
            <person name="Stajich J.E."/>
            <person name="Wilke S.K."/>
            <person name="Ahren D."/>
            <person name="Au C.H."/>
            <person name="Birren B.W."/>
            <person name="Borodovsky M."/>
            <person name="Burns C."/>
            <person name="Canback B."/>
            <person name="Casselton L.A."/>
            <person name="Cheng C.K."/>
            <person name="Deng J."/>
            <person name="Dietrich F.S."/>
            <person name="Fargo D.C."/>
            <person name="Farman M.L."/>
            <person name="Gathman A.C."/>
            <person name="Goldberg J."/>
            <person name="Guigo R."/>
            <person name="Hoegger P.J."/>
            <person name="Hooker J.B."/>
            <person name="Huggins A."/>
            <person name="James T.Y."/>
            <person name="Kamada T."/>
            <person name="Kilaru S."/>
            <person name="Kodira C."/>
            <person name="Kues U."/>
            <person name="Kupfer D."/>
            <person name="Kwan H.S."/>
            <person name="Lomsadze A."/>
            <person name="Li W."/>
            <person name="Lilly W.W."/>
            <person name="Ma L.J."/>
            <person name="Mackey A.J."/>
            <person name="Manning G."/>
            <person name="Martin F."/>
            <person name="Muraguchi H."/>
            <person name="Natvig D.O."/>
            <person name="Palmerini H."/>
            <person name="Ramesh M.A."/>
            <person name="Rehmeyer C.J."/>
            <person name="Roe B.A."/>
            <person name="Shenoy N."/>
            <person name="Stanke M."/>
            <person name="Ter-Hovhannisyan V."/>
            <person name="Tunlid A."/>
            <person name="Velagapudi R."/>
            <person name="Vision T.J."/>
            <person name="Zeng Q."/>
            <person name="Zolan M.E."/>
            <person name="Pukkila P.J."/>
        </authorList>
    </citation>
    <scope>NUCLEOTIDE SEQUENCE [LARGE SCALE GENOMIC DNA]</scope>
    <source>
        <strain evidence="10">Okayama-7 / 130 / ATCC MYA-4618 / FGSC 9003</strain>
    </source>
</reference>
<dbReference type="PROSITE" id="PS51678">
    <property type="entry name" value="SAM_MT_PRMT"/>
    <property type="match status" value="1"/>
</dbReference>
<feature type="domain" description="Protein arginine N-methyltransferase" evidence="8">
    <location>
        <begin position="175"/>
        <end position="338"/>
    </location>
</feature>
<dbReference type="GO" id="GO:0032259">
    <property type="term" value="P:methylation"/>
    <property type="evidence" value="ECO:0007669"/>
    <property type="project" value="UniProtKB-KW"/>
</dbReference>
<protein>
    <recommendedName>
        <fullName evidence="1">type I protein arginine methyltransferase</fullName>
        <ecNumber evidence="1">2.1.1.319</ecNumber>
    </recommendedName>
</protein>
<keyword evidence="2 6" id="KW-0489">Methyltransferase</keyword>
<keyword evidence="3 6" id="KW-0808">Transferase</keyword>
<dbReference type="InParanoid" id="A8N7E4"/>
<dbReference type="Pfam" id="PF22528">
    <property type="entry name" value="PRMT_C"/>
    <property type="match status" value="1"/>
</dbReference>
<organism evidence="9 10">
    <name type="scientific">Coprinopsis cinerea (strain Okayama-7 / 130 / ATCC MYA-4618 / FGSC 9003)</name>
    <name type="common">Inky cap fungus</name>
    <name type="synonym">Hormographiella aspergillata</name>
    <dbReference type="NCBI Taxonomy" id="240176"/>
    <lineage>
        <taxon>Eukaryota</taxon>
        <taxon>Fungi</taxon>
        <taxon>Dikarya</taxon>
        <taxon>Basidiomycota</taxon>
        <taxon>Agaricomycotina</taxon>
        <taxon>Agaricomycetes</taxon>
        <taxon>Agaricomycetidae</taxon>
        <taxon>Agaricales</taxon>
        <taxon>Agaricineae</taxon>
        <taxon>Psathyrellaceae</taxon>
        <taxon>Coprinopsis</taxon>
    </lineage>
</organism>
<evidence type="ECO:0000256" key="3">
    <source>
        <dbReference type="ARBA" id="ARBA00022679"/>
    </source>
</evidence>
<proteinExistence type="predicted"/>